<dbReference type="EMBL" id="JBHDLJ010000001">
    <property type="protein sequence ID" value="MFB0832967.1"/>
    <property type="molecule type" value="Genomic_DNA"/>
</dbReference>
<name>A0ABV4UID0_9MICC</name>
<dbReference type="Proteomes" id="UP001575652">
    <property type="component" value="Unassembled WGS sequence"/>
</dbReference>
<evidence type="ECO:0000313" key="1">
    <source>
        <dbReference type="EMBL" id="MFB0832967.1"/>
    </source>
</evidence>
<reference evidence="1 2" key="1">
    <citation type="submission" date="2024-09" db="EMBL/GenBank/DDBJ databases">
        <authorList>
            <person name="Salinas-Garcia M.A."/>
            <person name="Prieme A."/>
        </authorList>
    </citation>
    <scope>NUCLEOTIDE SEQUENCE [LARGE SCALE GENOMIC DNA]</scope>
    <source>
        <strain evidence="1 2">DSM 21081</strain>
    </source>
</reference>
<gene>
    <name evidence="1" type="ORF">ACETWP_00010</name>
</gene>
<protein>
    <submittedName>
        <fullName evidence="1">Uncharacterized protein</fullName>
    </submittedName>
</protein>
<proteinExistence type="predicted"/>
<comment type="caution">
    <text evidence="1">The sequence shown here is derived from an EMBL/GenBank/DDBJ whole genome shotgun (WGS) entry which is preliminary data.</text>
</comment>
<organism evidence="1 2">
    <name type="scientific">Arthrobacter halodurans</name>
    <dbReference type="NCBI Taxonomy" id="516699"/>
    <lineage>
        <taxon>Bacteria</taxon>
        <taxon>Bacillati</taxon>
        <taxon>Actinomycetota</taxon>
        <taxon>Actinomycetes</taxon>
        <taxon>Micrococcales</taxon>
        <taxon>Micrococcaceae</taxon>
        <taxon>Arthrobacter</taxon>
    </lineage>
</organism>
<dbReference type="RefSeq" id="WP_373970142.1">
    <property type="nucleotide sequence ID" value="NZ_JBHDLJ010000001.1"/>
</dbReference>
<keyword evidence="2" id="KW-1185">Reference proteome</keyword>
<evidence type="ECO:0000313" key="2">
    <source>
        <dbReference type="Proteomes" id="UP001575652"/>
    </source>
</evidence>
<accession>A0ABV4UID0</accession>
<sequence>MDYLDDFIPHNTTSRLGDILASTPVLAGGRDILGRPEPGRSVADPIPTMLVDVVDREAHRPFQEIHEAWNRRGDSFRRDS</sequence>